<dbReference type="Proteomes" id="UP000051936">
    <property type="component" value="Unassembled WGS sequence"/>
</dbReference>
<dbReference type="AlphaFoldDB" id="A0A0R3E8P0"/>
<reference evidence="1 2" key="1">
    <citation type="submission" date="2015-09" db="EMBL/GenBank/DDBJ databases">
        <title>Draft Genome Sequence of Bradyrhizobium manausense Strain BR 3351T, a Novel Symbiotic Nitrogen-Fixing Alphaproteobacterium Isolated from Brazilian Amazon Rain Forest.</title>
        <authorList>
            <person name="De Araujo J.L."/>
            <person name="Zilli J.E."/>
        </authorList>
    </citation>
    <scope>NUCLEOTIDE SEQUENCE [LARGE SCALE GENOMIC DNA]</scope>
    <source>
        <strain evidence="1 2">BR3351</strain>
    </source>
</reference>
<dbReference type="EMBL" id="LJYG01000032">
    <property type="protein sequence ID" value="KRQ15922.1"/>
    <property type="molecule type" value="Genomic_DNA"/>
</dbReference>
<keyword evidence="2" id="KW-1185">Reference proteome</keyword>
<evidence type="ECO:0000313" key="1">
    <source>
        <dbReference type="EMBL" id="KRQ15922.1"/>
    </source>
</evidence>
<comment type="caution">
    <text evidence="1">The sequence shown here is derived from an EMBL/GenBank/DDBJ whole genome shotgun (WGS) entry which is preliminary data.</text>
</comment>
<gene>
    <name evidence="1" type="ORF">AOQ71_07215</name>
</gene>
<proteinExistence type="predicted"/>
<dbReference type="STRING" id="989370.AOQ71_07215"/>
<sequence>MSGRRNEGAEGVRSEDEIQARFEEARKLGSVGSSEWQSYTWKNELAEQRRRIILHLDEALAEADTEHNPYHMLERAVGVAAVCMRRLIECRLVTDRFRETPLEVHEIAVRKDVEWREPFVSRTSSEIFNNYDMTARRRENRTPKVISDKMLHARVIGVLSGSAYLPDGLLIASDTQSKTQLFHFSPPEIARIFDAFLEDEVRRTYDGYMDQDGNVSGTRKVFAIRE</sequence>
<name>A0A0R3E8P0_9BRAD</name>
<accession>A0A0R3E8P0</accession>
<protein>
    <submittedName>
        <fullName evidence="1">Uncharacterized protein</fullName>
    </submittedName>
</protein>
<organism evidence="1 2">
    <name type="scientific">Bradyrhizobium manausense</name>
    <dbReference type="NCBI Taxonomy" id="989370"/>
    <lineage>
        <taxon>Bacteria</taxon>
        <taxon>Pseudomonadati</taxon>
        <taxon>Pseudomonadota</taxon>
        <taxon>Alphaproteobacteria</taxon>
        <taxon>Hyphomicrobiales</taxon>
        <taxon>Nitrobacteraceae</taxon>
        <taxon>Bradyrhizobium</taxon>
    </lineage>
</organism>
<evidence type="ECO:0000313" key="2">
    <source>
        <dbReference type="Proteomes" id="UP000051936"/>
    </source>
</evidence>